<evidence type="ECO:0000259" key="2">
    <source>
        <dbReference type="Pfam" id="PF13304"/>
    </source>
</evidence>
<reference evidence="3" key="1">
    <citation type="submission" date="2022-04" db="EMBL/GenBank/DDBJ databases">
        <title>Consumption of N2O by Flavobacterium azooxidireducens sp. nov. isolated from Decomposing Leaf Litter of Phragmites australis (Cav.).</title>
        <authorList>
            <person name="Behrendt U."/>
            <person name="Spanner T."/>
            <person name="Augustin J."/>
            <person name="Horn M.A."/>
            <person name="Kolb S."/>
            <person name="Ulrich A."/>
        </authorList>
    </citation>
    <scope>NUCLEOTIDE SEQUENCE</scope>
    <source>
        <strain evidence="3">IGB 4-14</strain>
    </source>
</reference>
<name>A0ABY4KJQ3_9FLAO</name>
<dbReference type="PANTHER" id="PTHR32182:SF22">
    <property type="entry name" value="ATP-DEPENDENT ENDONUCLEASE, OLD FAMILY-RELATED"/>
    <property type="match status" value="1"/>
</dbReference>
<dbReference type="CDD" id="cd00267">
    <property type="entry name" value="ABC_ATPase"/>
    <property type="match status" value="1"/>
</dbReference>
<dbReference type="Pfam" id="PF13304">
    <property type="entry name" value="AAA_21"/>
    <property type="match status" value="1"/>
</dbReference>
<dbReference type="InterPro" id="IPR003959">
    <property type="entry name" value="ATPase_AAA_core"/>
</dbReference>
<evidence type="ECO:0000313" key="4">
    <source>
        <dbReference type="Proteomes" id="UP000830583"/>
    </source>
</evidence>
<dbReference type="RefSeq" id="WP_248434936.1">
    <property type="nucleotide sequence ID" value="NZ_CP096205.1"/>
</dbReference>
<feature type="coiled-coil region" evidence="1">
    <location>
        <begin position="74"/>
        <end position="115"/>
    </location>
</feature>
<sequence length="670" mass="77537">MKINYKSDYISIKSFSPIEINDFSILTGKNGSGKTHFLSALKKGHIEIQGIDKSEIVYYNYNDFTVFSGNIQQNPQYQNRLNEWNNEKQQYLNKIKSYKTKVIKLEAEQRTLTENIIYKHAKNPNFDFDSYFGKEGDFEILKQLIGVPNLSLELMKKRKLLSPSFFQFVHEYLNKAKGKIEDLSYEKLKPVFNEVVKLYSSSIDERIKNEDEDLYTFLTNTFPDKDISKINANDFESPNLFLEDIVNEEKEYQLKKTENIINKAKALDYKEQVTFLEADEFIKVNGLSPIEQINGVLAEYDCNGYYLYSDANQKFLGVDKNNIKIPVSLQHKEKKYTTNFDQLSSGEKTLIALSIFIHKTRKKRIIPRVLLLDEVDSSLHPSMINRLLDVIQNLFVKEQKFKVILATHSPTTVALSPEDSVFIIETNGEHIIRKECKEKIVNILTEGIATINVEDTKIGINYNISKTELPILFTEGITDKIILETAWSKLYGNEMPFFIQDCFDASFLGNLFRRAEDAQDGIFVNYSDKIFIALFDFDQEGYNVWNGLKKKYTMIEDNPKKALTIKHKSLNAYAILLPVPENKEIINQVIKSENLTYENESILTIELLFYGIESLEQYFRKNKIKGGGEIIEFKGKKRDFANSLIALNKDDFKHLIPIFEKVNEIINSNA</sequence>
<dbReference type="InterPro" id="IPR027417">
    <property type="entry name" value="P-loop_NTPase"/>
</dbReference>
<feature type="domain" description="ATPase AAA-type core" evidence="2">
    <location>
        <begin position="257"/>
        <end position="413"/>
    </location>
</feature>
<proteinExistence type="predicted"/>
<accession>A0ABY4KJQ3</accession>
<organism evidence="3 4">
    <name type="scientific">Flavobacterium azooxidireducens</name>
    <dbReference type="NCBI Taxonomy" id="1871076"/>
    <lineage>
        <taxon>Bacteria</taxon>
        <taxon>Pseudomonadati</taxon>
        <taxon>Bacteroidota</taxon>
        <taxon>Flavobacteriia</taxon>
        <taxon>Flavobacteriales</taxon>
        <taxon>Flavobacteriaceae</taxon>
        <taxon>Flavobacterium</taxon>
    </lineage>
</organism>
<keyword evidence="4" id="KW-1185">Reference proteome</keyword>
<protein>
    <submittedName>
        <fullName evidence="3">AAA family ATPase</fullName>
    </submittedName>
</protein>
<evidence type="ECO:0000313" key="3">
    <source>
        <dbReference type="EMBL" id="UPQ79642.1"/>
    </source>
</evidence>
<dbReference type="SUPFAM" id="SSF52540">
    <property type="entry name" value="P-loop containing nucleoside triphosphate hydrolases"/>
    <property type="match status" value="1"/>
</dbReference>
<evidence type="ECO:0000256" key="1">
    <source>
        <dbReference type="SAM" id="Coils"/>
    </source>
</evidence>
<dbReference type="Gene3D" id="3.40.50.300">
    <property type="entry name" value="P-loop containing nucleotide triphosphate hydrolases"/>
    <property type="match status" value="1"/>
</dbReference>
<dbReference type="Proteomes" id="UP000830583">
    <property type="component" value="Chromosome"/>
</dbReference>
<dbReference type="EMBL" id="CP096205">
    <property type="protein sequence ID" value="UPQ79642.1"/>
    <property type="molecule type" value="Genomic_DNA"/>
</dbReference>
<keyword evidence="1" id="KW-0175">Coiled coil</keyword>
<dbReference type="PANTHER" id="PTHR32182">
    <property type="entry name" value="DNA REPLICATION AND REPAIR PROTEIN RECF"/>
    <property type="match status" value="1"/>
</dbReference>
<gene>
    <name evidence="3" type="ORF">M0M57_02100</name>
</gene>